<protein>
    <submittedName>
        <fullName evidence="3">Uncharacterized protein</fullName>
    </submittedName>
</protein>
<evidence type="ECO:0000313" key="3">
    <source>
        <dbReference type="EMBL" id="CAF3688297.1"/>
    </source>
</evidence>
<feature type="compositionally biased region" description="Low complexity" evidence="2">
    <location>
        <begin position="656"/>
        <end position="668"/>
    </location>
</feature>
<dbReference type="AlphaFoldDB" id="A0A818TL32"/>
<dbReference type="Pfam" id="PF12449">
    <property type="entry name" value="DUF3684"/>
    <property type="match status" value="2"/>
</dbReference>
<sequence>MSFDNKILNSLLPVKRHGNEIIPSGLVFIGLGTHQTTGIGMHVFSHLIPTVERENLDMQDPHIAAWNKEILSAMGQVVRFVYDQMILSNVRLDQTLPSTFATFSFQSSVPNNKIGLALLDGFLSSKEDILVPVKQRPSASQLSVLSSSEAFLTDSEHIHSFLSLPLVPFELSYNGLFTSLKERGLIKEINHDIIKHTVQKSILLSTEFMELLSWLCGSDVSNNKPFMKSIFSTISFRENDRSQITTLKEIKYYDEMNMSPLLPLPVNVLPARIAAHISNDNLNNRLSLAQDNSTTAEVQLQNLNDNQIDTSGLVDYVHFGPDGNSFLRNIGVCDRPSASVLAKLLLDRQANFFANPEGLEKKTRAYLKCLKDLESLVSKASDILDQTLIGRLRNEPWCLAFVYLGNSSEQTFQIAAPKDIYLIDDYNIASCFRPLSPPVINNFNEFYKKFGSYTGELRRTNRANELRDRIVFRLDLLVTDRRGKRMVLVNEKALELLRKSLIVYEVDEIKCQWTFRGKSVLSADKITCALEHSETKVELYIKFQTETNYIDVASVITRLLLSVCNDEQIMVVQFKLAQSLEEIQRFGFPVDRLLKSAQEKTDNRILQRNLPTTTDSPMIDSSSPKSSRKSKTNGSTEHLDDEMNGDTNSILNDSRNTQTTSNPTTNTENYDEISTNSIQDDIEELMEPYNQPIYCTHDRILTNRTSNNPCESPANLDLQRYKDLFHGIPLFTEKTVRVTKPMLNRARQLATILSGLATQVFSVPGNMMNLYRDSDANKAIRCSFHHKGPLFFNVRYFESTFAEQFDSEPENVGVYDSNMHKVINFYFMNTCHLLVHNTCFGHDTAFIRRLEHTLIKFLPAKDSFLEVFKFSWNFQ</sequence>
<feature type="coiled-coil region" evidence="1">
    <location>
        <begin position="279"/>
        <end position="306"/>
    </location>
</feature>
<gene>
    <name evidence="3" type="ORF">OXD698_LOCUS11412</name>
</gene>
<reference evidence="3" key="1">
    <citation type="submission" date="2021-02" db="EMBL/GenBank/DDBJ databases">
        <authorList>
            <person name="Nowell W R."/>
        </authorList>
    </citation>
    <scope>NUCLEOTIDE SEQUENCE</scope>
</reference>
<feature type="region of interest" description="Disordered" evidence="2">
    <location>
        <begin position="602"/>
        <end position="672"/>
    </location>
</feature>
<name>A0A818TL32_9BILA</name>
<evidence type="ECO:0000256" key="1">
    <source>
        <dbReference type="SAM" id="Coils"/>
    </source>
</evidence>
<comment type="caution">
    <text evidence="3">The sequence shown here is derived from an EMBL/GenBank/DDBJ whole genome shotgun (WGS) entry which is preliminary data.</text>
</comment>
<dbReference type="Proteomes" id="UP000663844">
    <property type="component" value="Unassembled WGS sequence"/>
</dbReference>
<keyword evidence="1" id="KW-0175">Coiled coil</keyword>
<dbReference type="EMBL" id="CAJOAZ010000637">
    <property type="protein sequence ID" value="CAF3688297.1"/>
    <property type="molecule type" value="Genomic_DNA"/>
</dbReference>
<dbReference type="PANTHER" id="PTHR47839">
    <property type="entry name" value="DOMAIN PROTEIN, PUTATIVE (AFU_ORTHOLOGUE AFUA_6G04830)-RELATED"/>
    <property type="match status" value="1"/>
</dbReference>
<dbReference type="InterPro" id="IPR022155">
    <property type="entry name" value="DUF3684"/>
</dbReference>
<dbReference type="PANTHER" id="PTHR47839:SF1">
    <property type="entry name" value="DOMAIN PROTEIN, PUTATIVE (AFU_ORTHOLOGUE AFUA_6G04830)-RELATED"/>
    <property type="match status" value="1"/>
</dbReference>
<evidence type="ECO:0000256" key="2">
    <source>
        <dbReference type="SAM" id="MobiDB-lite"/>
    </source>
</evidence>
<accession>A0A818TL32</accession>
<evidence type="ECO:0000313" key="4">
    <source>
        <dbReference type="Proteomes" id="UP000663844"/>
    </source>
</evidence>
<feature type="compositionally biased region" description="Polar residues" evidence="2">
    <location>
        <begin position="645"/>
        <end position="655"/>
    </location>
</feature>
<feature type="compositionally biased region" description="Polar residues" evidence="2">
    <location>
        <begin position="606"/>
        <end position="620"/>
    </location>
</feature>
<organism evidence="3 4">
    <name type="scientific">Adineta steineri</name>
    <dbReference type="NCBI Taxonomy" id="433720"/>
    <lineage>
        <taxon>Eukaryota</taxon>
        <taxon>Metazoa</taxon>
        <taxon>Spiralia</taxon>
        <taxon>Gnathifera</taxon>
        <taxon>Rotifera</taxon>
        <taxon>Eurotatoria</taxon>
        <taxon>Bdelloidea</taxon>
        <taxon>Adinetida</taxon>
        <taxon>Adinetidae</taxon>
        <taxon>Adineta</taxon>
    </lineage>
</organism>
<proteinExistence type="predicted"/>